<evidence type="ECO:0000313" key="6">
    <source>
        <dbReference type="Proteomes" id="UP000013782"/>
    </source>
</evidence>
<feature type="domain" description="WxL Interacting Protein peptidoglycan binding" evidence="3">
    <location>
        <begin position="37"/>
        <end position="158"/>
    </location>
</feature>
<keyword evidence="1" id="KW-1133">Transmembrane helix</keyword>
<proteinExistence type="predicted"/>
<feature type="transmembrane region" description="Helical" evidence="1">
    <location>
        <begin position="317"/>
        <end position="338"/>
    </location>
</feature>
<dbReference type="Proteomes" id="UP000013782">
    <property type="component" value="Unassembled WGS sequence"/>
</dbReference>
<evidence type="ECO:0000259" key="4">
    <source>
        <dbReference type="Pfam" id="PF11797"/>
    </source>
</evidence>
<feature type="domain" description="WxL Interacting Protein host binding" evidence="4">
    <location>
        <begin position="168"/>
        <end position="306"/>
    </location>
</feature>
<feature type="signal peptide" evidence="2">
    <location>
        <begin position="1"/>
        <end position="27"/>
    </location>
</feature>
<keyword evidence="6" id="KW-1185">Reference proteome</keyword>
<keyword evidence="1" id="KW-0472">Membrane</keyword>
<accession>R2SFN8</accession>
<dbReference type="OrthoDB" id="2148359at2"/>
<dbReference type="eggNOG" id="COG4072">
    <property type="taxonomic scope" value="Bacteria"/>
</dbReference>
<reference evidence="5 6" key="1">
    <citation type="submission" date="2013-02" db="EMBL/GenBank/DDBJ databases">
        <title>The Genome Sequence of Enterococcus pallens BAA-351.</title>
        <authorList>
            <consortium name="The Broad Institute Genome Sequencing Platform"/>
            <consortium name="The Broad Institute Genome Sequencing Center for Infectious Disease"/>
            <person name="Earl A.M."/>
            <person name="Gilmore M.S."/>
            <person name="Lebreton F."/>
            <person name="Walker B."/>
            <person name="Young S.K."/>
            <person name="Zeng Q."/>
            <person name="Gargeya S."/>
            <person name="Fitzgerald M."/>
            <person name="Haas B."/>
            <person name="Abouelleil A."/>
            <person name="Alvarado L."/>
            <person name="Arachchi H.M."/>
            <person name="Berlin A.M."/>
            <person name="Chapman S.B."/>
            <person name="Dewar J."/>
            <person name="Goldberg J."/>
            <person name="Griggs A."/>
            <person name="Gujja S."/>
            <person name="Hansen M."/>
            <person name="Howarth C."/>
            <person name="Imamovic A."/>
            <person name="Larimer J."/>
            <person name="McCowan C."/>
            <person name="Murphy C."/>
            <person name="Neiman D."/>
            <person name="Pearson M."/>
            <person name="Priest M."/>
            <person name="Roberts A."/>
            <person name="Saif S."/>
            <person name="Shea T."/>
            <person name="Sisk P."/>
            <person name="Sykes S."/>
            <person name="Wortman J."/>
            <person name="Nusbaum C."/>
            <person name="Birren B."/>
        </authorList>
    </citation>
    <scope>NUCLEOTIDE SEQUENCE [LARGE SCALE GENOMIC DNA]</scope>
    <source>
        <strain evidence="5 6">ATCC BAA-351</strain>
    </source>
</reference>
<feature type="chain" id="PRO_5004355707" evidence="2">
    <location>
        <begin position="28"/>
        <end position="348"/>
    </location>
</feature>
<dbReference type="InterPro" id="IPR010317">
    <property type="entry name" value="WxLIP_PGBD"/>
</dbReference>
<name>R2SFN8_9ENTE</name>
<gene>
    <name evidence="5" type="ORF">UAU_01920</name>
</gene>
<protein>
    <submittedName>
        <fullName evidence="5">Uncharacterized protein</fullName>
    </submittedName>
</protein>
<dbReference type="RefSeq" id="WP_010756914.1">
    <property type="nucleotide sequence ID" value="NZ_ASWD01000001.1"/>
</dbReference>
<sequence>MKQMYKILISFILLGFIGCIVPLQAQADETGGTPAGFTVESVIPENQVDVTKSYYYLQVEPETEQVIQVKVRSKQEEPVTVKLAVHDAVSSSVGAINYAEAKPKLDESLKQPITELVKINDNLKEITVADFEEKIVEYTIKTPKEPFAGVKLGSLRFVKKDDTESDKQQSGVVPEYAYVIAMMLTEDKTTFNHGADLKLKDVDLKLSNGRKVVAANLQNDQPKVLQELKLQGQVKRKGENDVLEKYEMEDFSVAPNSNFDFEIPLGIESFRPGTYVFTGEGQGDGRTWKWEQEFTIGQAKADKVNEEAAYQLRVPEWVPWVAAGLVLALAGIIGGLVYRQKQWNKGRK</sequence>
<keyword evidence="2" id="KW-0732">Signal</keyword>
<dbReference type="EMBL" id="AJAQ01000015">
    <property type="protein sequence ID" value="EOH94185.1"/>
    <property type="molecule type" value="Genomic_DNA"/>
</dbReference>
<dbReference type="PROSITE" id="PS51257">
    <property type="entry name" value="PROKAR_LIPOPROTEIN"/>
    <property type="match status" value="1"/>
</dbReference>
<evidence type="ECO:0000256" key="2">
    <source>
        <dbReference type="SAM" id="SignalP"/>
    </source>
</evidence>
<dbReference type="PATRIC" id="fig|1158607.3.peg.1888"/>
<dbReference type="Pfam" id="PF06030">
    <property type="entry name" value="WxLIP_PGBD"/>
    <property type="match status" value="1"/>
</dbReference>
<dbReference type="HOGENOM" id="CLU_051987_0_2_9"/>
<dbReference type="InterPro" id="IPR021759">
    <property type="entry name" value="WxLIP_HBD"/>
</dbReference>
<evidence type="ECO:0000313" key="5">
    <source>
        <dbReference type="EMBL" id="EOH94185.1"/>
    </source>
</evidence>
<keyword evidence="1" id="KW-0812">Transmembrane</keyword>
<evidence type="ECO:0000259" key="3">
    <source>
        <dbReference type="Pfam" id="PF06030"/>
    </source>
</evidence>
<dbReference type="AlphaFoldDB" id="R2SFN8"/>
<comment type="caution">
    <text evidence="5">The sequence shown here is derived from an EMBL/GenBank/DDBJ whole genome shotgun (WGS) entry which is preliminary data.</text>
</comment>
<dbReference type="STRING" id="160454.RV10_GL004728"/>
<dbReference type="Pfam" id="PF11797">
    <property type="entry name" value="WxLIP_HBD"/>
    <property type="match status" value="1"/>
</dbReference>
<organism evidence="5 6">
    <name type="scientific">Enterococcus pallens ATCC BAA-351</name>
    <dbReference type="NCBI Taxonomy" id="1158607"/>
    <lineage>
        <taxon>Bacteria</taxon>
        <taxon>Bacillati</taxon>
        <taxon>Bacillota</taxon>
        <taxon>Bacilli</taxon>
        <taxon>Lactobacillales</taxon>
        <taxon>Enterococcaceae</taxon>
        <taxon>Enterococcus</taxon>
    </lineage>
</organism>
<evidence type="ECO:0000256" key="1">
    <source>
        <dbReference type="SAM" id="Phobius"/>
    </source>
</evidence>